<protein>
    <recommendedName>
        <fullName evidence="3">PiggyBac transposable element-derived protein 4 C-terminal zinc-ribbon domain-containing protein</fullName>
    </recommendedName>
</protein>
<feature type="region of interest" description="Disordered" evidence="1">
    <location>
        <begin position="1"/>
        <end position="51"/>
    </location>
</feature>
<evidence type="ECO:0000313" key="2">
    <source>
        <dbReference type="EMBL" id="ETK86374.1"/>
    </source>
</evidence>
<reference evidence="2" key="1">
    <citation type="submission" date="2013-11" db="EMBL/GenBank/DDBJ databases">
        <title>The Genome Sequence of Phytophthora parasitica CJ02B3.</title>
        <authorList>
            <consortium name="The Broad Institute Genomics Platform"/>
            <person name="Russ C."/>
            <person name="Tyler B."/>
            <person name="Panabieres F."/>
            <person name="Shan W."/>
            <person name="Tripathy S."/>
            <person name="Grunwald N."/>
            <person name="Machado M."/>
            <person name="Johnson C.S."/>
            <person name="Arredondo F."/>
            <person name="Hong C."/>
            <person name="Coffey M."/>
            <person name="Young S.K."/>
            <person name="Zeng Q."/>
            <person name="Gargeya S."/>
            <person name="Fitzgerald M."/>
            <person name="Abouelleil A."/>
            <person name="Alvarado L."/>
            <person name="Chapman S.B."/>
            <person name="Gainer-Dewar J."/>
            <person name="Goldberg J."/>
            <person name="Griggs A."/>
            <person name="Gujja S."/>
            <person name="Hansen M."/>
            <person name="Howarth C."/>
            <person name="Imamovic A."/>
            <person name="Ireland A."/>
            <person name="Larimer J."/>
            <person name="McCowan C."/>
            <person name="Murphy C."/>
            <person name="Pearson M."/>
            <person name="Poon T.W."/>
            <person name="Priest M."/>
            <person name="Roberts A."/>
            <person name="Saif S."/>
            <person name="Shea T."/>
            <person name="Sykes S."/>
            <person name="Wortman J."/>
            <person name="Nusbaum C."/>
            <person name="Birren B."/>
        </authorList>
    </citation>
    <scope>NUCLEOTIDE SEQUENCE [LARGE SCALE GENOMIC DNA]</scope>
    <source>
        <strain evidence="2">CJ02B3</strain>
    </source>
</reference>
<evidence type="ECO:0008006" key="3">
    <source>
        <dbReference type="Google" id="ProtNLM"/>
    </source>
</evidence>
<dbReference type="VEuPathDB" id="FungiDB:PPTG_17012"/>
<dbReference type="EMBL" id="KI686382">
    <property type="protein sequence ID" value="ETK86374.1"/>
    <property type="molecule type" value="Genomic_DNA"/>
</dbReference>
<dbReference type="AlphaFoldDB" id="W2GU19"/>
<accession>W2GU19</accession>
<feature type="compositionally biased region" description="Low complexity" evidence="1">
    <location>
        <begin position="130"/>
        <end position="140"/>
    </location>
</feature>
<gene>
    <name evidence="2" type="ORF">L915_08993</name>
</gene>
<evidence type="ECO:0000256" key="1">
    <source>
        <dbReference type="SAM" id="MobiDB-lite"/>
    </source>
</evidence>
<feature type="region of interest" description="Disordered" evidence="1">
    <location>
        <begin position="122"/>
        <end position="149"/>
    </location>
</feature>
<dbReference type="Proteomes" id="UP000053236">
    <property type="component" value="Unassembled WGS sequence"/>
</dbReference>
<sequence>MYEGNAFGTQLPSAAPRYEDIPVGPNQRSKHAARQVNEWRDKREQSKRRQRACKICSTLHHDTKRASPTTYFCGDCNDVGPIFLCMRARGNVRGVAMTCWNIWHKEWVNGTQVPVEDAKPIRVRRKAEIPSTPSTPGTPASRRRHRTSP</sequence>
<proteinExistence type="predicted"/>
<organism evidence="2">
    <name type="scientific">Phytophthora nicotianae</name>
    <name type="common">Potato buckeye rot agent</name>
    <name type="synonym">Phytophthora parasitica</name>
    <dbReference type="NCBI Taxonomy" id="4792"/>
    <lineage>
        <taxon>Eukaryota</taxon>
        <taxon>Sar</taxon>
        <taxon>Stramenopiles</taxon>
        <taxon>Oomycota</taxon>
        <taxon>Peronosporomycetes</taxon>
        <taxon>Peronosporales</taxon>
        <taxon>Peronosporaceae</taxon>
        <taxon>Phytophthora</taxon>
    </lineage>
</organism>
<name>W2GU19_PHYNI</name>